<evidence type="ECO:0000256" key="3">
    <source>
        <dbReference type="SAM" id="SignalP"/>
    </source>
</evidence>
<feature type="signal peptide" evidence="3">
    <location>
        <begin position="1"/>
        <end position="25"/>
    </location>
</feature>
<accession>A0A315E7I6</accession>
<dbReference type="GO" id="GO:0050821">
    <property type="term" value="P:protein stabilization"/>
    <property type="evidence" value="ECO:0007669"/>
    <property type="project" value="TreeGrafter"/>
</dbReference>
<protein>
    <recommendedName>
        <fullName evidence="6">Outer membrane protein chaperone</fullName>
    </recommendedName>
</protein>
<evidence type="ECO:0000256" key="1">
    <source>
        <dbReference type="ARBA" id="ARBA00022729"/>
    </source>
</evidence>
<dbReference type="PANTHER" id="PTHR35089">
    <property type="entry name" value="CHAPERONE PROTEIN SKP"/>
    <property type="match status" value="1"/>
</dbReference>
<keyword evidence="5" id="KW-1185">Reference proteome</keyword>
<keyword evidence="1 3" id="KW-0732">Signal</keyword>
<dbReference type="InterPro" id="IPR005632">
    <property type="entry name" value="Chaperone_Skp"/>
</dbReference>
<feature type="chain" id="PRO_5016450885" description="Outer membrane protein chaperone" evidence="3">
    <location>
        <begin position="26"/>
        <end position="172"/>
    </location>
</feature>
<name>A0A315E7I6_9BURK</name>
<comment type="similarity">
    <text evidence="2">Belongs to the skp family.</text>
</comment>
<dbReference type="SUPFAM" id="SSF111384">
    <property type="entry name" value="OmpH-like"/>
    <property type="match status" value="1"/>
</dbReference>
<organism evidence="4 5">
    <name type="scientific">Limnohabitans parvus II-B4</name>
    <dbReference type="NCBI Taxonomy" id="1293052"/>
    <lineage>
        <taxon>Bacteria</taxon>
        <taxon>Pseudomonadati</taxon>
        <taxon>Pseudomonadota</taxon>
        <taxon>Betaproteobacteria</taxon>
        <taxon>Burkholderiales</taxon>
        <taxon>Comamonadaceae</taxon>
        <taxon>Limnohabitans</taxon>
    </lineage>
</organism>
<reference evidence="4 5" key="1">
    <citation type="submission" date="2017-04" db="EMBL/GenBank/DDBJ databases">
        <title>Unexpected and diverse lifestyles within the genus Limnohabitans.</title>
        <authorList>
            <person name="Kasalicky V."/>
            <person name="Mehrshad M."/>
            <person name="Andrei S.-A."/>
            <person name="Salcher M."/>
            <person name="Kratochvilova H."/>
            <person name="Simek K."/>
            <person name="Ghai R."/>
        </authorList>
    </citation>
    <scope>NUCLEOTIDE SEQUENCE [LARGE SCALE GENOMIC DNA]</scope>
    <source>
        <strain evidence="4 5">II-B4</strain>
    </source>
</reference>
<gene>
    <name evidence="4" type="ORF">B9Z37_11720</name>
</gene>
<proteinExistence type="inferred from homology"/>
<dbReference type="GO" id="GO:0005829">
    <property type="term" value="C:cytosol"/>
    <property type="evidence" value="ECO:0007669"/>
    <property type="project" value="TreeGrafter"/>
</dbReference>
<dbReference type="RefSeq" id="WP_108313196.1">
    <property type="nucleotide sequence ID" value="NZ_NESN01000004.1"/>
</dbReference>
<dbReference type="InterPro" id="IPR024930">
    <property type="entry name" value="Skp_dom_sf"/>
</dbReference>
<evidence type="ECO:0000313" key="4">
    <source>
        <dbReference type="EMBL" id="PUE52828.1"/>
    </source>
</evidence>
<comment type="caution">
    <text evidence="4">The sequence shown here is derived from an EMBL/GenBank/DDBJ whole genome shotgun (WGS) entry which is preliminary data.</text>
</comment>
<dbReference type="EMBL" id="NESN01000004">
    <property type="protein sequence ID" value="PUE52828.1"/>
    <property type="molecule type" value="Genomic_DNA"/>
</dbReference>
<evidence type="ECO:0008006" key="6">
    <source>
        <dbReference type="Google" id="ProtNLM"/>
    </source>
</evidence>
<dbReference type="Proteomes" id="UP000250790">
    <property type="component" value="Unassembled WGS sequence"/>
</dbReference>
<dbReference type="PIRSF" id="PIRSF002094">
    <property type="entry name" value="OMP26_Skp"/>
    <property type="match status" value="1"/>
</dbReference>
<dbReference type="OrthoDB" id="5294628at2"/>
<evidence type="ECO:0000313" key="5">
    <source>
        <dbReference type="Proteomes" id="UP000250790"/>
    </source>
</evidence>
<dbReference type="Pfam" id="PF03938">
    <property type="entry name" value="OmpH"/>
    <property type="match status" value="1"/>
</dbReference>
<dbReference type="SMART" id="SM00935">
    <property type="entry name" value="OmpH"/>
    <property type="match status" value="1"/>
</dbReference>
<dbReference type="AlphaFoldDB" id="A0A315E7I6"/>
<dbReference type="Gene3D" id="3.30.910.20">
    <property type="entry name" value="Skp domain"/>
    <property type="match status" value="1"/>
</dbReference>
<evidence type="ECO:0000256" key="2">
    <source>
        <dbReference type="PIRNR" id="PIRNR002094"/>
    </source>
</evidence>
<sequence length="172" mass="19386">MKTIRKTLLAALLVGASALTSLAQAQDFKIGIVNTDRILRDSNVAKAAQAKLESEFLKREKDLNDAIAAFKQSAEKFERDAPTLAEAQRVAKQKQLIEQDRDLKRRQREFQEDLGARKNEENQMLFEKAGRAVKQVAESEKYDLILQDAAYFNPKHDITEKVIKALNASVGK</sequence>
<dbReference type="GO" id="GO:0051082">
    <property type="term" value="F:unfolded protein binding"/>
    <property type="evidence" value="ECO:0007669"/>
    <property type="project" value="InterPro"/>
</dbReference>
<dbReference type="PANTHER" id="PTHR35089:SF1">
    <property type="entry name" value="CHAPERONE PROTEIN SKP"/>
    <property type="match status" value="1"/>
</dbReference>